<dbReference type="EMBL" id="JAJJMA010307784">
    <property type="protein sequence ID" value="MCL7048731.1"/>
    <property type="molecule type" value="Genomic_DNA"/>
</dbReference>
<accession>A0AA41VWF6</accession>
<sequence length="67" mass="8105">MPICFPTMDSFRRYIYFNYALPLKVLQFLNLAFCQTFHDTCKDMNRKINQTLRLVEINLPYIFFKGT</sequence>
<comment type="caution">
    <text evidence="1">The sequence shown here is derived from an EMBL/GenBank/DDBJ whole genome shotgun (WGS) entry which is preliminary data.</text>
</comment>
<gene>
    <name evidence="1" type="ORF">MKW94_004885</name>
</gene>
<organism evidence="1 2">
    <name type="scientific">Papaver nudicaule</name>
    <name type="common">Iceland poppy</name>
    <dbReference type="NCBI Taxonomy" id="74823"/>
    <lineage>
        <taxon>Eukaryota</taxon>
        <taxon>Viridiplantae</taxon>
        <taxon>Streptophyta</taxon>
        <taxon>Embryophyta</taxon>
        <taxon>Tracheophyta</taxon>
        <taxon>Spermatophyta</taxon>
        <taxon>Magnoliopsida</taxon>
        <taxon>Ranunculales</taxon>
        <taxon>Papaveraceae</taxon>
        <taxon>Papaveroideae</taxon>
        <taxon>Papaver</taxon>
    </lineage>
</organism>
<evidence type="ECO:0000313" key="2">
    <source>
        <dbReference type="Proteomes" id="UP001177140"/>
    </source>
</evidence>
<keyword evidence="2" id="KW-1185">Reference proteome</keyword>
<protein>
    <submittedName>
        <fullName evidence="1">Uncharacterized protein</fullName>
    </submittedName>
</protein>
<dbReference type="AlphaFoldDB" id="A0AA41VWF6"/>
<name>A0AA41VWF6_PAPNU</name>
<evidence type="ECO:0000313" key="1">
    <source>
        <dbReference type="EMBL" id="MCL7048731.1"/>
    </source>
</evidence>
<reference evidence="1" key="1">
    <citation type="submission" date="2022-03" db="EMBL/GenBank/DDBJ databases">
        <title>A functionally conserved STORR gene fusion in Papaver species that diverged 16.8 million years ago.</title>
        <authorList>
            <person name="Catania T."/>
        </authorList>
    </citation>
    <scope>NUCLEOTIDE SEQUENCE</scope>
    <source>
        <strain evidence="1">S-191538</strain>
    </source>
</reference>
<proteinExistence type="predicted"/>
<dbReference type="Proteomes" id="UP001177140">
    <property type="component" value="Unassembled WGS sequence"/>
</dbReference>